<dbReference type="RefSeq" id="WP_015944312.1">
    <property type="nucleotide sequence ID" value="NZ_CABKQQ010000036.1"/>
</dbReference>
<evidence type="ECO:0000313" key="2">
    <source>
        <dbReference type="EMBL" id="CDX01879.1"/>
    </source>
</evidence>
<protein>
    <submittedName>
        <fullName evidence="2">Uncharacterized protein</fullName>
    </submittedName>
</protein>
<dbReference type="EMBL" id="LK996017">
    <property type="protein sequence ID" value="CDX01879.1"/>
    <property type="molecule type" value="Genomic_DNA"/>
</dbReference>
<proteinExistence type="predicted"/>
<organism evidence="2">
    <name type="scientific">Desulfitobacterium hafniense</name>
    <name type="common">Desulfitobacterium frappieri</name>
    <dbReference type="NCBI Taxonomy" id="49338"/>
    <lineage>
        <taxon>Bacteria</taxon>
        <taxon>Bacillati</taxon>
        <taxon>Bacillota</taxon>
        <taxon>Clostridia</taxon>
        <taxon>Eubacteriales</taxon>
        <taxon>Desulfitobacteriaceae</taxon>
        <taxon>Desulfitobacterium</taxon>
    </lineage>
</organism>
<feature type="compositionally biased region" description="Basic and acidic residues" evidence="1">
    <location>
        <begin position="7"/>
        <end position="41"/>
    </location>
</feature>
<reference evidence="2" key="1">
    <citation type="submission" date="2014-07" db="EMBL/GenBank/DDBJ databases">
        <authorList>
            <person name="Hornung V.Bastian."/>
        </authorList>
    </citation>
    <scope>NUCLEOTIDE SEQUENCE</scope>
    <source>
        <strain evidence="2">PCE-S</strain>
    </source>
</reference>
<sequence length="41" mass="4779">MALFGTKGRDPKKKPEPAPKQHHRGDAIREDMEGFKDLYWP</sequence>
<dbReference type="PATRIC" id="fig|49338.4.peg.2144"/>
<evidence type="ECO:0000256" key="1">
    <source>
        <dbReference type="SAM" id="MobiDB-lite"/>
    </source>
</evidence>
<accession>A0A098AZ29</accession>
<name>A0A098AZ29_DESHA</name>
<dbReference type="AlphaFoldDB" id="A0A098AZ29"/>
<feature type="region of interest" description="Disordered" evidence="1">
    <location>
        <begin position="1"/>
        <end position="41"/>
    </location>
</feature>
<gene>
    <name evidence="2" type="ORF">DPCES_1992</name>
</gene>